<dbReference type="Gene3D" id="3.90.180.10">
    <property type="entry name" value="Medium-chain alcohol dehydrogenases, catalytic domain"/>
    <property type="match status" value="1"/>
</dbReference>
<proteinExistence type="predicted"/>
<dbReference type="Proteomes" id="UP001275436">
    <property type="component" value="Unassembled WGS sequence"/>
</dbReference>
<dbReference type="InterPro" id="IPR013154">
    <property type="entry name" value="ADH-like_N"/>
</dbReference>
<evidence type="ECO:0000313" key="2">
    <source>
        <dbReference type="EMBL" id="GLO65331.1"/>
    </source>
</evidence>
<dbReference type="InterPro" id="IPR036291">
    <property type="entry name" value="NAD(P)-bd_dom_sf"/>
</dbReference>
<dbReference type="InterPro" id="IPR051397">
    <property type="entry name" value="Zn-ADH-like_protein"/>
</dbReference>
<dbReference type="SUPFAM" id="SSF51735">
    <property type="entry name" value="NAD(P)-binding Rossmann-fold domains"/>
    <property type="match status" value="1"/>
</dbReference>
<accession>A0ABQ5TER6</accession>
<dbReference type="CDD" id="cd08289">
    <property type="entry name" value="MDR_yhfp_like"/>
    <property type="match status" value="1"/>
</dbReference>
<dbReference type="EMBL" id="BSKO01000001">
    <property type="protein sequence ID" value="GLO65331.1"/>
    <property type="molecule type" value="Genomic_DNA"/>
</dbReference>
<name>A0ABQ5TER6_9BACI</name>
<keyword evidence="3" id="KW-1185">Reference proteome</keyword>
<dbReference type="SUPFAM" id="SSF50129">
    <property type="entry name" value="GroES-like"/>
    <property type="match status" value="1"/>
</dbReference>
<dbReference type="Pfam" id="PF08240">
    <property type="entry name" value="ADH_N"/>
    <property type="match status" value="1"/>
</dbReference>
<dbReference type="PANTHER" id="PTHR43677:SF1">
    <property type="entry name" value="ACRYLYL-COA REDUCTASE ACUI-RELATED"/>
    <property type="match status" value="1"/>
</dbReference>
<dbReference type="SMART" id="SM00829">
    <property type="entry name" value="PKS_ER"/>
    <property type="match status" value="1"/>
</dbReference>
<dbReference type="InterPro" id="IPR020843">
    <property type="entry name" value="ER"/>
</dbReference>
<dbReference type="InterPro" id="IPR014188">
    <property type="entry name" value="Acrylyl-CoA_reductase_AcuI"/>
</dbReference>
<dbReference type="Gene3D" id="3.40.50.720">
    <property type="entry name" value="NAD(P)-binding Rossmann-like Domain"/>
    <property type="match status" value="1"/>
</dbReference>
<reference evidence="2 3" key="1">
    <citation type="submission" date="2023-02" db="EMBL/GenBank/DDBJ databases">
        <title>Oceanobacillus kimchii IFOP_LL358 isolated form Alexandrium catenella lab strain.</title>
        <authorList>
            <person name="Gajardo G."/>
            <person name="Ueki S."/>
            <person name="Maruyama F."/>
        </authorList>
    </citation>
    <scope>NUCLEOTIDE SEQUENCE [LARGE SCALE GENOMIC DNA]</scope>
    <source>
        <strain evidence="2 3">IFOP_LL358</strain>
    </source>
</reference>
<feature type="domain" description="Enoyl reductase (ER)" evidence="1">
    <location>
        <begin position="20"/>
        <end position="325"/>
    </location>
</feature>
<evidence type="ECO:0000313" key="3">
    <source>
        <dbReference type="Proteomes" id="UP001275436"/>
    </source>
</evidence>
<sequence>MSYKAFVLYKEENSLHHKIENLEEAYWQDGDIWIDVAYSSVNYKDAYVVKDGSLAEKSPLIPGIDLAGTVRESNNPSFQKGQAVIATSYRIGTGHHGGYAQVARIPSEWVIPLPDGLTLKEAMILGTAGLTAALSIQKLENNGLTPDQGPVVVPGATGGVGSLAVNMLSNLGYEVIAGTGKDDKKQYLLQIGASEVVNRQDLQEEAPSSPQKAKWAGAVDPVGGNTLSYILNTLKRGGSVATSGFTAGTNVQTTVFPFISRGVNWLGIDSVTCSMKERTDAWHRLATDLKPTIFQNESIQEVTLEELDHVFEAMLAGKTTGRTIVAL</sequence>
<dbReference type="NCBIfam" id="TIGR02823">
    <property type="entry name" value="oxido_YhdH"/>
    <property type="match status" value="1"/>
</dbReference>
<gene>
    <name evidence="2" type="primary">yhfP</name>
    <name evidence="2" type="ORF">MACH08_11150</name>
</gene>
<dbReference type="InterPro" id="IPR011032">
    <property type="entry name" value="GroES-like_sf"/>
</dbReference>
<dbReference type="Pfam" id="PF00107">
    <property type="entry name" value="ADH_zinc_N"/>
    <property type="match status" value="1"/>
</dbReference>
<protein>
    <submittedName>
        <fullName evidence="2">Quinone oxidoreductase YhfP</fullName>
    </submittedName>
</protein>
<dbReference type="RefSeq" id="WP_317957842.1">
    <property type="nucleotide sequence ID" value="NZ_BSKO01000001.1"/>
</dbReference>
<evidence type="ECO:0000259" key="1">
    <source>
        <dbReference type="SMART" id="SM00829"/>
    </source>
</evidence>
<dbReference type="InterPro" id="IPR013149">
    <property type="entry name" value="ADH-like_C"/>
</dbReference>
<organism evidence="2 3">
    <name type="scientific">Oceanobacillus kimchii</name>
    <dbReference type="NCBI Taxonomy" id="746691"/>
    <lineage>
        <taxon>Bacteria</taxon>
        <taxon>Bacillati</taxon>
        <taxon>Bacillota</taxon>
        <taxon>Bacilli</taxon>
        <taxon>Bacillales</taxon>
        <taxon>Bacillaceae</taxon>
        <taxon>Oceanobacillus</taxon>
    </lineage>
</organism>
<comment type="caution">
    <text evidence="2">The sequence shown here is derived from an EMBL/GenBank/DDBJ whole genome shotgun (WGS) entry which is preliminary data.</text>
</comment>
<dbReference type="PANTHER" id="PTHR43677">
    <property type="entry name" value="SHORT-CHAIN DEHYDROGENASE/REDUCTASE"/>
    <property type="match status" value="1"/>
</dbReference>